<proteinExistence type="predicted"/>
<dbReference type="AlphaFoldDB" id="A0A7G5BWF2"/>
<organism evidence="1 2">
    <name type="scientific">Cohnella cholangitidis</name>
    <dbReference type="NCBI Taxonomy" id="2598458"/>
    <lineage>
        <taxon>Bacteria</taxon>
        <taxon>Bacillati</taxon>
        <taxon>Bacillota</taxon>
        <taxon>Bacilli</taxon>
        <taxon>Bacillales</taxon>
        <taxon>Paenibacillaceae</taxon>
        <taxon>Cohnella</taxon>
    </lineage>
</organism>
<gene>
    <name evidence="1" type="ORF">FPL14_08855</name>
</gene>
<dbReference type="Proteomes" id="UP000515679">
    <property type="component" value="Chromosome"/>
</dbReference>
<reference evidence="1 2" key="1">
    <citation type="submission" date="2019-07" db="EMBL/GenBank/DDBJ databases">
        <authorList>
            <person name="Kim J.K."/>
            <person name="Cheong H.-M."/>
            <person name="Choi Y."/>
            <person name="Hwang K.J."/>
            <person name="Lee S."/>
            <person name="Choi C."/>
        </authorList>
    </citation>
    <scope>NUCLEOTIDE SEQUENCE [LARGE SCALE GENOMIC DNA]</scope>
    <source>
        <strain evidence="1 2">KS 22</strain>
    </source>
</reference>
<dbReference type="EMBL" id="CP041969">
    <property type="protein sequence ID" value="QMV41286.1"/>
    <property type="molecule type" value="Genomic_DNA"/>
</dbReference>
<evidence type="ECO:0008006" key="3">
    <source>
        <dbReference type="Google" id="ProtNLM"/>
    </source>
</evidence>
<accession>A0A7G5BWF2</accession>
<dbReference type="RefSeq" id="WP_182302645.1">
    <property type="nucleotide sequence ID" value="NZ_CP041969.1"/>
</dbReference>
<dbReference type="KEGG" id="cchl:FPL14_08855"/>
<evidence type="ECO:0000313" key="2">
    <source>
        <dbReference type="Proteomes" id="UP000515679"/>
    </source>
</evidence>
<sequence length="92" mass="10374">MTAWSFSEDGVVPLNGEWEFYPNRLLAHEDFLASAPPVTTIPVPGTWSSRMKTLGMATYRLRLHIGQIETMYGIKMASVQISNRLSRKSSRS</sequence>
<protein>
    <recommendedName>
        <fullName evidence="3">Beta-galactosidase</fullName>
    </recommendedName>
</protein>
<dbReference type="SUPFAM" id="SSF49785">
    <property type="entry name" value="Galactose-binding domain-like"/>
    <property type="match status" value="1"/>
</dbReference>
<evidence type="ECO:0000313" key="1">
    <source>
        <dbReference type="EMBL" id="QMV41286.1"/>
    </source>
</evidence>
<name>A0A7G5BWF2_9BACL</name>
<keyword evidence="2" id="KW-1185">Reference proteome</keyword>
<dbReference type="InterPro" id="IPR008979">
    <property type="entry name" value="Galactose-bd-like_sf"/>
</dbReference>